<feature type="region of interest" description="Disordered" evidence="2">
    <location>
        <begin position="304"/>
        <end position="323"/>
    </location>
</feature>
<feature type="compositionally biased region" description="Low complexity" evidence="2">
    <location>
        <begin position="124"/>
        <end position="140"/>
    </location>
</feature>
<keyword evidence="5" id="KW-1185">Reference proteome</keyword>
<name>A0A6P5SMV8_PRUAV</name>
<feature type="transmembrane region" description="Helical" evidence="3">
    <location>
        <begin position="6"/>
        <end position="23"/>
    </location>
</feature>
<accession>A0A6P5SMV8</accession>
<dbReference type="PANTHER" id="PTHR33155:SF27">
    <property type="entry name" value="FANTASTIC FOUR-LIKE PROTEIN (DUF3049)"/>
    <property type="match status" value="1"/>
</dbReference>
<keyword evidence="3" id="KW-1133">Transmembrane helix</keyword>
<feature type="region of interest" description="Disordered" evidence="2">
    <location>
        <begin position="230"/>
        <end position="257"/>
    </location>
</feature>
<evidence type="ECO:0000256" key="3">
    <source>
        <dbReference type="SAM" id="Phobius"/>
    </source>
</evidence>
<evidence type="ECO:0000256" key="2">
    <source>
        <dbReference type="SAM" id="MobiDB-lite"/>
    </source>
</evidence>
<dbReference type="PANTHER" id="PTHR33155">
    <property type="entry name" value="FANTASTIC FOUR-LIKE PROTEIN (DUF3049)"/>
    <property type="match status" value="1"/>
</dbReference>
<feature type="domain" description="FAF" evidence="4">
    <location>
        <begin position="244"/>
        <end position="297"/>
    </location>
</feature>
<dbReference type="InterPro" id="IPR021410">
    <property type="entry name" value="FAF"/>
</dbReference>
<reference evidence="6" key="1">
    <citation type="submission" date="2025-08" db="UniProtKB">
        <authorList>
            <consortium name="RefSeq"/>
        </authorList>
    </citation>
    <scope>IDENTIFICATION</scope>
</reference>
<evidence type="ECO:0000313" key="5">
    <source>
        <dbReference type="Proteomes" id="UP000515124"/>
    </source>
</evidence>
<proteinExistence type="inferred from homology"/>
<sequence length="387" mass="44190">MTPFFFSLLSFIPFFFTFSLLYYNKKFPCYSYNNTVFPIMMMSFCRKIAPHSFLGLTSTTTTTTTSTAASTSIDAHHEKLPFKCHHCISPLSCTASGGGGLLGLVTAPDYHHIKHQPLLLESSSIKSSSSSSDSSLSPLVFSPPPPPPEIEFETKKDYAGGFGFIDDIGGGVDGLMSCTESLGFESSDERRVDDHQIIETIGHHHQNEYEDPVEEDACLRMMRQSMRRVSKWKRTGKKREEAKKFPPPLSSLNQNGQPRYYLRPVRKDGRLELTEVRIYRPEILRAYRQDGRLRLHLVTHEPDLQEEEEEQQQLEGIQEENEEEEEVIDEKESIINVKEVEEEEEERKLAVGGEGFRRCQNLVSGGYHHHRGNLAVWSQRQHCVTTR</sequence>
<organism evidence="5 6">
    <name type="scientific">Prunus avium</name>
    <name type="common">Cherry</name>
    <name type="synonym">Cerasus avium</name>
    <dbReference type="NCBI Taxonomy" id="42229"/>
    <lineage>
        <taxon>Eukaryota</taxon>
        <taxon>Viridiplantae</taxon>
        <taxon>Streptophyta</taxon>
        <taxon>Embryophyta</taxon>
        <taxon>Tracheophyta</taxon>
        <taxon>Spermatophyta</taxon>
        <taxon>Magnoliopsida</taxon>
        <taxon>eudicotyledons</taxon>
        <taxon>Gunneridae</taxon>
        <taxon>Pentapetalae</taxon>
        <taxon>rosids</taxon>
        <taxon>fabids</taxon>
        <taxon>Rosales</taxon>
        <taxon>Rosaceae</taxon>
        <taxon>Amygdaloideae</taxon>
        <taxon>Amygdaleae</taxon>
        <taxon>Prunus</taxon>
    </lineage>
</organism>
<dbReference type="KEGG" id="pavi:110759666"/>
<keyword evidence="3" id="KW-0472">Membrane</keyword>
<gene>
    <name evidence="6" type="primary">LOC110759666</name>
</gene>
<dbReference type="AlphaFoldDB" id="A0A6P5SMV8"/>
<evidence type="ECO:0000313" key="6">
    <source>
        <dbReference type="RefSeq" id="XP_021817444.1"/>
    </source>
</evidence>
<dbReference type="RefSeq" id="XP_021817444.1">
    <property type="nucleotide sequence ID" value="XM_021961752.1"/>
</dbReference>
<feature type="region of interest" description="Disordered" evidence="2">
    <location>
        <begin position="124"/>
        <end position="154"/>
    </location>
</feature>
<dbReference type="GeneID" id="110759666"/>
<comment type="similarity">
    <text evidence="1">Belongs to the fantastic four family.</text>
</comment>
<dbReference type="InterPro" id="IPR046431">
    <property type="entry name" value="FAF_dom"/>
</dbReference>
<dbReference type="Proteomes" id="UP000515124">
    <property type="component" value="Unplaced"/>
</dbReference>
<evidence type="ECO:0000256" key="1">
    <source>
        <dbReference type="ARBA" id="ARBA00008690"/>
    </source>
</evidence>
<protein>
    <submittedName>
        <fullName evidence="6">Uncharacterized protein LOC110759666</fullName>
    </submittedName>
</protein>
<keyword evidence="3" id="KW-0812">Transmembrane</keyword>
<dbReference type="Pfam" id="PF11250">
    <property type="entry name" value="FAF"/>
    <property type="match status" value="1"/>
</dbReference>
<evidence type="ECO:0000259" key="4">
    <source>
        <dbReference type="Pfam" id="PF11250"/>
    </source>
</evidence>